<feature type="chain" id="PRO_5012677324" description="DUF4174 domain-containing protein" evidence="2">
    <location>
        <begin position="19"/>
        <end position="140"/>
    </location>
</feature>
<sequence>MLKTLIAVLTVIAVPAAAQDDPLAEYLWVARPVIVFADSPRDPRVVEQIAAFEQAERDLEDRDVIVIIDTDADSALRDRFHPRDFQLVLIGKDGEVKYRKPDPVPIRELTRVIDRTPLRQDELRAERALRLQEYANPVAE</sequence>
<dbReference type="Proteomes" id="UP000220034">
    <property type="component" value="Unassembled WGS sequence"/>
</dbReference>
<gene>
    <name evidence="4" type="ORF">SAMN06273572_103152</name>
</gene>
<feature type="signal peptide" evidence="2">
    <location>
        <begin position="1"/>
        <end position="18"/>
    </location>
</feature>
<organism evidence="4 5">
    <name type="scientific">Pontivivens marinum</name>
    <dbReference type="NCBI Taxonomy" id="1690039"/>
    <lineage>
        <taxon>Bacteria</taxon>
        <taxon>Pseudomonadati</taxon>
        <taxon>Pseudomonadota</taxon>
        <taxon>Alphaproteobacteria</taxon>
        <taxon>Rhodobacterales</taxon>
        <taxon>Paracoccaceae</taxon>
        <taxon>Pontivivens</taxon>
    </lineage>
</organism>
<dbReference type="OrthoDB" id="7362103at2"/>
<feature type="domain" description="DUF4174" evidence="3">
    <location>
        <begin position="22"/>
        <end position="122"/>
    </location>
</feature>
<dbReference type="Pfam" id="PF13778">
    <property type="entry name" value="DUF4174"/>
    <property type="match status" value="1"/>
</dbReference>
<keyword evidence="1 2" id="KW-0732">Signal</keyword>
<evidence type="ECO:0000313" key="5">
    <source>
        <dbReference type="Proteomes" id="UP000220034"/>
    </source>
</evidence>
<protein>
    <recommendedName>
        <fullName evidence="3">DUF4174 domain-containing protein</fullName>
    </recommendedName>
</protein>
<evidence type="ECO:0000313" key="4">
    <source>
        <dbReference type="EMBL" id="SOH94125.1"/>
    </source>
</evidence>
<evidence type="ECO:0000256" key="1">
    <source>
        <dbReference type="ARBA" id="ARBA00022729"/>
    </source>
</evidence>
<dbReference type="SUPFAM" id="SSF52833">
    <property type="entry name" value="Thioredoxin-like"/>
    <property type="match status" value="1"/>
</dbReference>
<dbReference type="RefSeq" id="WP_097929685.1">
    <property type="nucleotide sequence ID" value="NZ_OCTN01000003.1"/>
</dbReference>
<name>A0A2C9CSH9_9RHOB</name>
<proteinExistence type="predicted"/>
<dbReference type="InterPro" id="IPR036249">
    <property type="entry name" value="Thioredoxin-like_sf"/>
</dbReference>
<evidence type="ECO:0000259" key="3">
    <source>
        <dbReference type="Pfam" id="PF13778"/>
    </source>
</evidence>
<evidence type="ECO:0000256" key="2">
    <source>
        <dbReference type="SAM" id="SignalP"/>
    </source>
</evidence>
<dbReference type="EMBL" id="OCTN01000003">
    <property type="protein sequence ID" value="SOH94125.1"/>
    <property type="molecule type" value="Genomic_DNA"/>
</dbReference>
<keyword evidence="5" id="KW-1185">Reference proteome</keyword>
<dbReference type="AlphaFoldDB" id="A0A2C9CSH9"/>
<accession>A0A2C9CSH9</accession>
<reference evidence="5" key="1">
    <citation type="submission" date="2017-09" db="EMBL/GenBank/DDBJ databases">
        <authorList>
            <person name="Varghese N."/>
            <person name="Submissions S."/>
        </authorList>
    </citation>
    <scope>NUCLEOTIDE SEQUENCE [LARGE SCALE GENOMIC DNA]</scope>
    <source>
        <strain evidence="5">C7</strain>
    </source>
</reference>
<dbReference type="InterPro" id="IPR025232">
    <property type="entry name" value="DUF4174"/>
</dbReference>